<protein>
    <submittedName>
        <fullName evidence="3">Putative Zn-dependent peptidase</fullName>
    </submittedName>
</protein>
<feature type="domain" description="Peptidase M16 C-terminal" evidence="2">
    <location>
        <begin position="181"/>
        <end position="355"/>
    </location>
</feature>
<dbReference type="Gene3D" id="3.30.830.10">
    <property type="entry name" value="Metalloenzyme, LuxS/M16 peptidase-like"/>
    <property type="match status" value="2"/>
</dbReference>
<dbReference type="RefSeq" id="WP_014799108.1">
    <property type="nucleotide sequence ID" value="NC_018018.1"/>
</dbReference>
<feature type="domain" description="Peptidase M16 N-terminal" evidence="1">
    <location>
        <begin position="45"/>
        <end position="150"/>
    </location>
</feature>
<dbReference type="PATRIC" id="fig|880071.3.peg.3355"/>
<dbReference type="Pfam" id="PF05193">
    <property type="entry name" value="Peptidase_M16_C"/>
    <property type="match status" value="1"/>
</dbReference>
<dbReference type="InterPro" id="IPR011249">
    <property type="entry name" value="Metalloenz_LuxS/M16"/>
</dbReference>
<dbReference type="InterPro" id="IPR050361">
    <property type="entry name" value="MPP/UQCRC_Complex"/>
</dbReference>
<organism evidence="3 4">
    <name type="scientific">Bernardetia litoralis (strain ATCC 23117 / DSM 6794 / NBRC 15988 / NCIMB 1366 / Fx l1 / Sio-4)</name>
    <name type="common">Flexibacter litoralis</name>
    <dbReference type="NCBI Taxonomy" id="880071"/>
    <lineage>
        <taxon>Bacteria</taxon>
        <taxon>Pseudomonadati</taxon>
        <taxon>Bacteroidota</taxon>
        <taxon>Cytophagia</taxon>
        <taxon>Cytophagales</taxon>
        <taxon>Bernardetiaceae</taxon>
        <taxon>Bernardetia</taxon>
    </lineage>
</organism>
<evidence type="ECO:0000259" key="2">
    <source>
        <dbReference type="Pfam" id="PF05193"/>
    </source>
</evidence>
<reference evidence="4" key="1">
    <citation type="submission" date="2012-06" db="EMBL/GenBank/DDBJ databases">
        <title>The complete genome of Flexibacter litoralis DSM 6794.</title>
        <authorList>
            <person name="Lucas S."/>
            <person name="Copeland A."/>
            <person name="Lapidus A."/>
            <person name="Glavina del Rio T."/>
            <person name="Dalin E."/>
            <person name="Tice H."/>
            <person name="Bruce D."/>
            <person name="Goodwin L."/>
            <person name="Pitluck S."/>
            <person name="Peters L."/>
            <person name="Ovchinnikova G."/>
            <person name="Lu M."/>
            <person name="Kyrpides N."/>
            <person name="Mavromatis K."/>
            <person name="Ivanova N."/>
            <person name="Brettin T."/>
            <person name="Detter J.C."/>
            <person name="Han C."/>
            <person name="Larimer F."/>
            <person name="Land M."/>
            <person name="Hauser L."/>
            <person name="Markowitz V."/>
            <person name="Cheng J.-F."/>
            <person name="Hugenholtz P."/>
            <person name="Woyke T."/>
            <person name="Wu D."/>
            <person name="Spring S."/>
            <person name="Lang E."/>
            <person name="Kopitz M."/>
            <person name="Brambilla E."/>
            <person name="Klenk H.-P."/>
            <person name="Eisen J.A."/>
        </authorList>
    </citation>
    <scope>NUCLEOTIDE SEQUENCE [LARGE SCALE GENOMIC DNA]</scope>
    <source>
        <strain evidence="4">ATCC 23117 / DSM 6794 / NBRC 15988 / NCIMB 1366 / Sio-4</strain>
    </source>
</reference>
<dbReference type="HOGENOM" id="CLU_009902_6_1_10"/>
<evidence type="ECO:0000313" key="4">
    <source>
        <dbReference type="Proteomes" id="UP000006054"/>
    </source>
</evidence>
<gene>
    <name evidence="3" type="ordered locus">Fleli_3352</name>
</gene>
<dbReference type="PANTHER" id="PTHR11851:SF224">
    <property type="entry name" value="PROCESSING PROTEASE"/>
    <property type="match status" value="1"/>
</dbReference>
<sequence length="420" mass="47909">MLDRTKAPDFQIIKAHKLPEINTQKLKNGISFHQLITKNQPVLGFQIVFEAGRCQENKTGEAAFMAKILLEGTHNHTGKQIADKISFYGASINVDSGNDFTIVSFYTLGKHLEELLPLLKEILQEPTFPQSELDNLKNRSVQNLKIQEERTAYKATVELKKVLFKGHPYSASSSEESIRVVQRQDIIDFYENNIKSNPFEAYLVGDIDANSEKLITDFIESFEVNTDKDGKKLLKNPSNTVTKIYEEIEGSVQTSIRIGRILFDQKHSDFPAFKVMNMILGGYFGSRLMQNIREDKGYTYGISSRNAAMKNGSYFVIGTDVKKEIYQDAVNEIYKEIEKLKNEPVSEEELENVKNYMSGNFLGSLSTAFAVMDKIQDIHVYNLDENYYNDYITKLRKVTIEDVQKMAQKYLVDLSEVCIG</sequence>
<dbReference type="eggNOG" id="COG0612">
    <property type="taxonomic scope" value="Bacteria"/>
</dbReference>
<dbReference type="Proteomes" id="UP000006054">
    <property type="component" value="Chromosome"/>
</dbReference>
<keyword evidence="4" id="KW-1185">Reference proteome</keyword>
<dbReference type="GO" id="GO:0046872">
    <property type="term" value="F:metal ion binding"/>
    <property type="evidence" value="ECO:0007669"/>
    <property type="project" value="InterPro"/>
</dbReference>
<dbReference type="STRING" id="880071.Fleli_3352"/>
<dbReference type="InterPro" id="IPR007863">
    <property type="entry name" value="Peptidase_M16_C"/>
</dbReference>
<dbReference type="InterPro" id="IPR011765">
    <property type="entry name" value="Pept_M16_N"/>
</dbReference>
<proteinExistence type="predicted"/>
<dbReference type="OrthoDB" id="9811314at2"/>
<name>I4ANZ6_BERLS</name>
<dbReference type="Pfam" id="PF00675">
    <property type="entry name" value="Peptidase_M16"/>
    <property type="match status" value="1"/>
</dbReference>
<evidence type="ECO:0000259" key="1">
    <source>
        <dbReference type="Pfam" id="PF00675"/>
    </source>
</evidence>
<evidence type="ECO:0000313" key="3">
    <source>
        <dbReference type="EMBL" id="AFM05681.1"/>
    </source>
</evidence>
<dbReference type="PANTHER" id="PTHR11851">
    <property type="entry name" value="METALLOPROTEASE"/>
    <property type="match status" value="1"/>
</dbReference>
<accession>I4ANZ6</accession>
<dbReference type="KEGG" id="fli:Fleli_3352"/>
<dbReference type="SUPFAM" id="SSF63411">
    <property type="entry name" value="LuxS/MPP-like metallohydrolase"/>
    <property type="match status" value="2"/>
</dbReference>
<dbReference type="EMBL" id="CP003345">
    <property type="protein sequence ID" value="AFM05681.1"/>
    <property type="molecule type" value="Genomic_DNA"/>
</dbReference>
<dbReference type="AlphaFoldDB" id="I4ANZ6"/>